<proteinExistence type="predicted"/>
<dbReference type="EMBL" id="KY355735">
    <property type="protein sequence ID" value="APZ76305.1"/>
    <property type="molecule type" value="Genomic_DNA"/>
</dbReference>
<dbReference type="Proteomes" id="UP000202182">
    <property type="component" value="Segment"/>
</dbReference>
<reference evidence="1" key="1">
    <citation type="submission" date="2016-12" db="EMBL/GenBank/DDBJ databases">
        <title>A murine herpesvirus closely related to ubiquitous human herpesviruses causes T-cell depletion.</title>
        <authorList>
            <person name="Patel S.J."/>
            <person name="Zhao G."/>
            <person name="Penna V.R."/>
            <person name="Park E."/>
            <person name="Lauron E.J."/>
            <person name="Harvey I.B."/>
            <person name="Beatty W.L."/>
            <person name="Plougastel-Douglas B."/>
            <person name="Poursine-Laurent J."/>
            <person name="Fremont D.H."/>
            <person name="Wang D."/>
            <person name="Yokoyama W.M."/>
        </authorList>
    </citation>
    <scope>NUCLEOTIDE SEQUENCE [LARGE SCALE GENOMIC DNA]</scope>
    <source>
        <strain evidence="1">YOK1</strain>
    </source>
</reference>
<organism evidence="1">
    <name type="scientific">Murid betaherpesvirus 3</name>
    <dbReference type="NCBI Taxonomy" id="2560603"/>
    <lineage>
        <taxon>Viruses</taxon>
        <taxon>Duplodnaviria</taxon>
        <taxon>Heunggongvirae</taxon>
        <taxon>Peploviricota</taxon>
        <taxon>Herviviricetes</taxon>
        <taxon>Herpesvirales</taxon>
        <taxon>Orthoherpesviridae</taxon>
        <taxon>Betaherpesvirinae</taxon>
        <taxon>Roseolovirus</taxon>
        <taxon>Roseolovirus muridbeta3</taxon>
    </lineage>
</organism>
<accession>A0A1P8VIY6</accession>
<dbReference type="KEGG" id="vg:30999431"/>
<evidence type="ECO:0000313" key="1">
    <source>
        <dbReference type="EMBL" id="APZ76305.1"/>
    </source>
</evidence>
<keyword evidence="2" id="KW-1185">Reference proteome</keyword>
<name>A0A1P8VIY6_9BETA</name>
<protein>
    <submittedName>
        <fullName evidence="1">Uncharacterized protein</fullName>
    </submittedName>
</protein>
<evidence type="ECO:0000313" key="2">
    <source>
        <dbReference type="Proteomes" id="UP000202182"/>
    </source>
</evidence>
<gene>
    <name evidence="1" type="primary">ORF90</name>
    <name evidence="1" type="ORF">MRV_0094</name>
</gene>
<sequence>MLVPCNVLLSNDNDVITFISLNKRSFKIILCIFFDCIHSKIIYGILLIISDDSSSKNIYLHMFVSVMVDFNSNLQKLVGGSILYNTRVNLCNIFLDNGKFSKANKIVHNVYSNVVFGIMCTNLRFN</sequence>